<feature type="non-terminal residue" evidence="2">
    <location>
        <position position="1"/>
    </location>
</feature>
<protein>
    <submittedName>
        <fullName evidence="2">Uncharacterized protein</fullName>
    </submittedName>
</protein>
<proteinExistence type="predicted"/>
<accession>A0A9P6FY70</accession>
<comment type="caution">
    <text evidence="2">The sequence shown here is derived from an EMBL/GenBank/DDBJ whole genome shotgun (WGS) entry which is preliminary data.</text>
</comment>
<evidence type="ECO:0000313" key="3">
    <source>
        <dbReference type="Proteomes" id="UP000780801"/>
    </source>
</evidence>
<feature type="compositionally biased region" description="Polar residues" evidence="1">
    <location>
        <begin position="150"/>
        <end position="159"/>
    </location>
</feature>
<feature type="region of interest" description="Disordered" evidence="1">
    <location>
        <begin position="82"/>
        <end position="159"/>
    </location>
</feature>
<keyword evidence="3" id="KW-1185">Reference proteome</keyword>
<sequence length="159" mass="18412">TYTTQEYYDFEDEDGIDEFGHRRDRDVSRYILPKFNRLPSSGEYKYMAAAERERNEPQPVYRGVDKGKGIALDIDPGIVQGNAVQPQAYGGPTQDGTMRTASPLAYEQYYQQQQQQQQQQQRQQQQQPHQQQQQPQQQQHQAGNPRDGGYNTQPRVSAF</sequence>
<reference evidence="2" key="1">
    <citation type="journal article" date="2020" name="Fungal Divers.">
        <title>Resolving the Mortierellaceae phylogeny through synthesis of multi-gene phylogenetics and phylogenomics.</title>
        <authorList>
            <person name="Vandepol N."/>
            <person name="Liber J."/>
            <person name="Desiro A."/>
            <person name="Na H."/>
            <person name="Kennedy M."/>
            <person name="Barry K."/>
            <person name="Grigoriev I.V."/>
            <person name="Miller A.N."/>
            <person name="O'Donnell K."/>
            <person name="Stajich J.E."/>
            <person name="Bonito G."/>
        </authorList>
    </citation>
    <scope>NUCLEOTIDE SEQUENCE</scope>
    <source>
        <strain evidence="2">KOD1015</strain>
    </source>
</reference>
<dbReference type="Proteomes" id="UP000780801">
    <property type="component" value="Unassembled WGS sequence"/>
</dbReference>
<dbReference type="EMBL" id="JAABOA010000644">
    <property type="protein sequence ID" value="KAF9583622.1"/>
    <property type="molecule type" value="Genomic_DNA"/>
</dbReference>
<evidence type="ECO:0000256" key="1">
    <source>
        <dbReference type="SAM" id="MobiDB-lite"/>
    </source>
</evidence>
<name>A0A9P6FY70_9FUNG</name>
<dbReference type="AlphaFoldDB" id="A0A9P6FY70"/>
<gene>
    <name evidence="2" type="ORF">BGW38_009008</name>
</gene>
<organism evidence="2 3">
    <name type="scientific">Lunasporangiospora selenospora</name>
    <dbReference type="NCBI Taxonomy" id="979761"/>
    <lineage>
        <taxon>Eukaryota</taxon>
        <taxon>Fungi</taxon>
        <taxon>Fungi incertae sedis</taxon>
        <taxon>Mucoromycota</taxon>
        <taxon>Mortierellomycotina</taxon>
        <taxon>Mortierellomycetes</taxon>
        <taxon>Mortierellales</taxon>
        <taxon>Mortierellaceae</taxon>
        <taxon>Lunasporangiospora</taxon>
    </lineage>
</organism>
<feature type="compositionally biased region" description="Low complexity" evidence="1">
    <location>
        <begin position="108"/>
        <end position="141"/>
    </location>
</feature>
<evidence type="ECO:0000313" key="2">
    <source>
        <dbReference type="EMBL" id="KAF9583622.1"/>
    </source>
</evidence>